<dbReference type="Proteomes" id="UP000070501">
    <property type="component" value="Unassembled WGS sequence"/>
</dbReference>
<name>A0A136IT66_9PEZI</name>
<dbReference type="AlphaFoldDB" id="A0A136IT66"/>
<protein>
    <submittedName>
        <fullName evidence="1">Uncharacterized protein</fullName>
    </submittedName>
</protein>
<evidence type="ECO:0000313" key="2">
    <source>
        <dbReference type="Proteomes" id="UP000070501"/>
    </source>
</evidence>
<accession>A0A136IT66</accession>
<proteinExistence type="predicted"/>
<dbReference type="EMBL" id="KQ964259">
    <property type="protein sequence ID" value="KXJ88121.1"/>
    <property type="molecule type" value="Genomic_DNA"/>
</dbReference>
<organism evidence="1 2">
    <name type="scientific">Microdochium bolleyi</name>
    <dbReference type="NCBI Taxonomy" id="196109"/>
    <lineage>
        <taxon>Eukaryota</taxon>
        <taxon>Fungi</taxon>
        <taxon>Dikarya</taxon>
        <taxon>Ascomycota</taxon>
        <taxon>Pezizomycotina</taxon>
        <taxon>Sordariomycetes</taxon>
        <taxon>Xylariomycetidae</taxon>
        <taxon>Xylariales</taxon>
        <taxon>Microdochiaceae</taxon>
        <taxon>Microdochium</taxon>
    </lineage>
</organism>
<gene>
    <name evidence="1" type="ORF">Micbo1qcDRAFT_18756</name>
</gene>
<reference evidence="2" key="1">
    <citation type="submission" date="2016-02" db="EMBL/GenBank/DDBJ databases">
        <title>Draft genome sequence of Microdochium bolleyi, a fungal endophyte of beachgrass.</title>
        <authorList>
            <consortium name="DOE Joint Genome Institute"/>
            <person name="David A.S."/>
            <person name="May G."/>
            <person name="Haridas S."/>
            <person name="Lim J."/>
            <person name="Wang M."/>
            <person name="Labutti K."/>
            <person name="Lipzen A."/>
            <person name="Barry K."/>
            <person name="Grigoriev I.V."/>
        </authorList>
    </citation>
    <scope>NUCLEOTIDE SEQUENCE [LARGE SCALE GENOMIC DNA]</scope>
    <source>
        <strain evidence="2">J235TASD1</strain>
    </source>
</reference>
<dbReference type="InParanoid" id="A0A136IT66"/>
<keyword evidence="2" id="KW-1185">Reference proteome</keyword>
<evidence type="ECO:0000313" key="1">
    <source>
        <dbReference type="EMBL" id="KXJ88121.1"/>
    </source>
</evidence>
<sequence length="74" mass="7820">MPASHADVTSRAAMRAQAVGSLMGALPTCKVCACANSSYHLWTTSATMQAYPYCVFQKHQAPASSCIQGLAVNR</sequence>